<dbReference type="PANTHER" id="PTHR43283">
    <property type="entry name" value="BETA-LACTAMASE-RELATED"/>
    <property type="match status" value="1"/>
</dbReference>
<dbReference type="SUPFAM" id="SSF56601">
    <property type="entry name" value="beta-lactamase/transpeptidase-like"/>
    <property type="match status" value="1"/>
</dbReference>
<proteinExistence type="predicted"/>
<accession>A0A1Y5PUM3</accession>
<dbReference type="InterPro" id="IPR050789">
    <property type="entry name" value="Diverse_Enzym_Activities"/>
</dbReference>
<feature type="signal peptide" evidence="1">
    <location>
        <begin position="1"/>
        <end position="30"/>
    </location>
</feature>
<gene>
    <name evidence="3" type="ORF">SPPYR_2589</name>
</gene>
<dbReference type="AlphaFoldDB" id="A0A1Y5PUM3"/>
<feature type="domain" description="Beta-lactamase-related" evidence="2">
    <location>
        <begin position="87"/>
        <end position="370"/>
    </location>
</feature>
<feature type="chain" id="PRO_5011989036" evidence="1">
    <location>
        <begin position="31"/>
        <end position="391"/>
    </location>
</feature>
<organism evidence="3">
    <name type="scientific">uncultured Sphingopyxis sp</name>
    <dbReference type="NCBI Taxonomy" id="310581"/>
    <lineage>
        <taxon>Bacteria</taxon>
        <taxon>Pseudomonadati</taxon>
        <taxon>Pseudomonadota</taxon>
        <taxon>Alphaproteobacteria</taxon>
        <taxon>Sphingomonadales</taxon>
        <taxon>Sphingomonadaceae</taxon>
        <taxon>Sphingopyxis</taxon>
        <taxon>environmental samples</taxon>
    </lineage>
</organism>
<reference evidence="3" key="1">
    <citation type="submission" date="2016-03" db="EMBL/GenBank/DDBJ databases">
        <authorList>
            <person name="Ploux O."/>
        </authorList>
    </citation>
    <scope>NUCLEOTIDE SEQUENCE</scope>
    <source>
        <strain evidence="3">UC10</strain>
    </source>
</reference>
<evidence type="ECO:0000259" key="2">
    <source>
        <dbReference type="Pfam" id="PF00144"/>
    </source>
</evidence>
<dbReference type="InterPro" id="IPR012338">
    <property type="entry name" value="Beta-lactam/transpept-like"/>
</dbReference>
<evidence type="ECO:0000313" key="3">
    <source>
        <dbReference type="EMBL" id="SBV33709.1"/>
    </source>
</evidence>
<protein>
    <submittedName>
        <fullName evidence="3">Beta-lactamase</fullName>
    </submittedName>
</protein>
<keyword evidence="1" id="KW-0732">Signal</keyword>
<dbReference type="PANTHER" id="PTHR43283:SF7">
    <property type="entry name" value="BETA-LACTAMASE-RELATED DOMAIN-CONTAINING PROTEIN"/>
    <property type="match status" value="1"/>
</dbReference>
<sequence length="391" mass="41765">MLFTPPMITKKRLLASAALAMLAAWTLAQAAGQGTMAPASSGPKFGLSLDDVAKTGTPRALPALPAAIRARADALFIDADDVGETRALLVLQGGELIYERYGAGFGPRSKLISWSMAKSITAVLTGFLVADGQLSLGAPAPVDAWQRSGDPRGAITLRDLLHMSAGLEHVETGDPVWQGDTVEMLFGDGAGDMAGFAEAKPAAAQPGEVFNYSSATSVILSDIIADTLTPSPNPDARRDAMRDFIGGRLIEPLGMTSLTPEFDAKGTMIGGSIMHATARDYAKFGEFLRNRGVVNGQRLLPETWMRFMLTPSRNDAGYGGHIWLNRKRPAGVTPALWPDRGPNDLFACIGHQGQYIIVSPSQRVTIVRLGVTRDDQFPALRRHLADLTESL</sequence>
<name>A0A1Y5PUM3_9SPHN</name>
<dbReference type="Pfam" id="PF00144">
    <property type="entry name" value="Beta-lactamase"/>
    <property type="match status" value="1"/>
</dbReference>
<dbReference type="InterPro" id="IPR001466">
    <property type="entry name" value="Beta-lactam-related"/>
</dbReference>
<dbReference type="KEGG" id="sphu:SPPYR_2589"/>
<dbReference type="Gene3D" id="3.40.710.10">
    <property type="entry name" value="DD-peptidase/beta-lactamase superfamily"/>
    <property type="match status" value="1"/>
</dbReference>
<dbReference type="EMBL" id="LT598653">
    <property type="protein sequence ID" value="SBV33709.1"/>
    <property type="molecule type" value="Genomic_DNA"/>
</dbReference>
<evidence type="ECO:0000256" key="1">
    <source>
        <dbReference type="SAM" id="SignalP"/>
    </source>
</evidence>